<gene>
    <name evidence="4" type="ORF">BHAOGJBA_2837</name>
</gene>
<comment type="caution">
    <text evidence="4">The sequence shown here is derived from an EMBL/GenBank/DDBJ whole genome shotgun (WGS) entry which is preliminary data.</text>
</comment>
<evidence type="ECO:0000256" key="1">
    <source>
        <dbReference type="ARBA" id="ARBA00005622"/>
    </source>
</evidence>
<evidence type="ECO:0000313" key="4">
    <source>
        <dbReference type="EMBL" id="GJD89311.1"/>
    </source>
</evidence>
<evidence type="ECO:0008006" key="6">
    <source>
        <dbReference type="Google" id="ProtNLM"/>
    </source>
</evidence>
<comment type="similarity">
    <text evidence="1">Belongs to the esterase D family.</text>
</comment>
<evidence type="ECO:0000256" key="2">
    <source>
        <dbReference type="ARBA" id="ARBA00022801"/>
    </source>
</evidence>
<dbReference type="AlphaFoldDB" id="A0AAV4ZMD7"/>
<dbReference type="GO" id="GO:0016788">
    <property type="term" value="F:hydrolase activity, acting on ester bonds"/>
    <property type="evidence" value="ECO:0007669"/>
    <property type="project" value="TreeGrafter"/>
</dbReference>
<evidence type="ECO:0000313" key="5">
    <source>
        <dbReference type="Proteomes" id="UP001055247"/>
    </source>
</evidence>
<dbReference type="Proteomes" id="UP001055247">
    <property type="component" value="Unassembled WGS sequence"/>
</dbReference>
<keyword evidence="2" id="KW-0378">Hydrolase</keyword>
<dbReference type="PANTHER" id="PTHR40841:SF2">
    <property type="entry name" value="SIDEROPHORE-DEGRADING ESTERASE (EUROFUNG)"/>
    <property type="match status" value="1"/>
</dbReference>
<accession>A0AAV4ZMD7</accession>
<name>A0AAV4ZMD7_9HYPH</name>
<organism evidence="4 5">
    <name type="scientific">Methylobacterium hispanicum</name>
    <dbReference type="NCBI Taxonomy" id="270350"/>
    <lineage>
        <taxon>Bacteria</taxon>
        <taxon>Pseudomonadati</taxon>
        <taxon>Pseudomonadota</taxon>
        <taxon>Alphaproteobacteria</taxon>
        <taxon>Hyphomicrobiales</taxon>
        <taxon>Methylobacteriaceae</taxon>
        <taxon>Methylobacterium</taxon>
    </lineage>
</organism>
<dbReference type="PANTHER" id="PTHR40841">
    <property type="entry name" value="SIDEROPHORE TRIACETYLFUSARININE C ESTERASE"/>
    <property type="match status" value="1"/>
</dbReference>
<sequence length="340" mass="36160">MIVTGVMAGDRPPADDGRGPGGPGPVSAPVSRRAAAGLLATAWMTLGGYAVRAAGPDEPARLAGAVSFDLGGDADRAPWRITLYIPPGAAPVDGWPVLYLLDGNAVTGTAIDIERVQAPYPDATGIASRFAVVGIGYPGDEAHDAARRSWDYTPPPGRSYPGHRPGGATMRTGGADAFLHFVTTTLRSAVAQRCRVDPARQALFGHSFGGLFVLYALAHRPDAFSHWIAASPSIHWEDRVVLKSLARLEQGPPVRARVHLSAGVYEEALAPFQDRAPDRAARLERLTSAQMIALARAMAERLGRIPGVTSEFRLIPRRTHMTVLPDAVNDAVAFFLQRGT</sequence>
<proteinExistence type="inferred from homology"/>
<dbReference type="InterPro" id="IPR029058">
    <property type="entry name" value="AB_hydrolase_fold"/>
</dbReference>
<keyword evidence="5" id="KW-1185">Reference proteome</keyword>
<evidence type="ECO:0000256" key="3">
    <source>
        <dbReference type="SAM" id="MobiDB-lite"/>
    </source>
</evidence>
<dbReference type="Gene3D" id="3.40.50.1820">
    <property type="entry name" value="alpha/beta hydrolase"/>
    <property type="match status" value="1"/>
</dbReference>
<protein>
    <recommendedName>
        <fullName evidence="6">Esterase</fullName>
    </recommendedName>
</protein>
<dbReference type="EMBL" id="BPQO01000011">
    <property type="protein sequence ID" value="GJD89311.1"/>
    <property type="molecule type" value="Genomic_DNA"/>
</dbReference>
<dbReference type="SUPFAM" id="SSF53474">
    <property type="entry name" value="alpha/beta-Hydrolases"/>
    <property type="match status" value="1"/>
</dbReference>
<reference evidence="4" key="1">
    <citation type="journal article" date="2016" name="Front. Microbiol.">
        <title>Genome Sequence of the Piezophilic, Mesophilic Sulfate-Reducing Bacterium Desulfovibrio indicus J2T.</title>
        <authorList>
            <person name="Cao J."/>
            <person name="Maignien L."/>
            <person name="Shao Z."/>
            <person name="Alain K."/>
            <person name="Jebbar M."/>
        </authorList>
    </citation>
    <scope>NUCLEOTIDE SEQUENCE</scope>
    <source>
        <strain evidence="4">DSM 16372</strain>
    </source>
</reference>
<reference evidence="4" key="2">
    <citation type="submission" date="2021-08" db="EMBL/GenBank/DDBJ databases">
        <authorList>
            <person name="Tani A."/>
            <person name="Ola A."/>
            <person name="Ogura Y."/>
            <person name="Katsura K."/>
            <person name="Hayashi T."/>
        </authorList>
    </citation>
    <scope>NUCLEOTIDE SEQUENCE</scope>
    <source>
        <strain evidence="4">DSM 16372</strain>
    </source>
</reference>
<dbReference type="Pfam" id="PF00756">
    <property type="entry name" value="Esterase"/>
    <property type="match status" value="1"/>
</dbReference>
<feature type="region of interest" description="Disordered" evidence="3">
    <location>
        <begin position="1"/>
        <end position="28"/>
    </location>
</feature>
<dbReference type="InterPro" id="IPR000801">
    <property type="entry name" value="Esterase-like"/>
</dbReference>
<dbReference type="InterPro" id="IPR052558">
    <property type="entry name" value="Siderophore_Hydrolase_D"/>
</dbReference>